<evidence type="ECO:0000259" key="2">
    <source>
        <dbReference type="Pfam" id="PF00582"/>
    </source>
</evidence>
<comment type="similarity">
    <text evidence="1">Belongs to the universal stress protein A family.</text>
</comment>
<dbReference type="PANTHER" id="PTHR46268:SF6">
    <property type="entry name" value="UNIVERSAL STRESS PROTEIN UP12"/>
    <property type="match status" value="1"/>
</dbReference>
<reference evidence="3" key="1">
    <citation type="submission" date="2021-04" db="EMBL/GenBank/DDBJ databases">
        <title>Sinoanaerobacter chloroacetimidivorans sp. nov., an obligate anaerobic bacterium isolated from anaerobic sludge.</title>
        <authorList>
            <person name="Bao Y."/>
        </authorList>
    </citation>
    <scope>NUCLEOTIDE SEQUENCE</scope>
    <source>
        <strain evidence="3">BAD-6</strain>
    </source>
</reference>
<dbReference type="PRINTS" id="PR01438">
    <property type="entry name" value="UNVRSLSTRESS"/>
</dbReference>
<proteinExistence type="inferred from homology"/>
<comment type="caution">
    <text evidence="3">The sequence shown here is derived from an EMBL/GenBank/DDBJ whole genome shotgun (WGS) entry which is preliminary data.</text>
</comment>
<dbReference type="RefSeq" id="WP_227016931.1">
    <property type="nucleotide sequence ID" value="NZ_JAGSND010000001.1"/>
</dbReference>
<reference evidence="3" key="2">
    <citation type="submission" date="2021-04" db="EMBL/GenBank/DDBJ databases">
        <authorList>
            <person name="Liu J."/>
        </authorList>
    </citation>
    <scope>NUCLEOTIDE SEQUENCE</scope>
    <source>
        <strain evidence="3">BAD-6</strain>
    </source>
</reference>
<dbReference type="SUPFAM" id="SSF52402">
    <property type="entry name" value="Adenine nucleotide alpha hydrolases-like"/>
    <property type="match status" value="1"/>
</dbReference>
<sequence length="140" mass="15906">MKKILVPIDGSKYSELAMEKAKEIAFGLDSQVTLIHVNDFSQHMFHYNREVEENFKTQFEQMSMDILEDGKKKFEPMTDRVITVQLEGNVANKIIEYANGNDFDLVIIGAKGKSRLQSFLVGSSAYKVALYVNKPVLIAR</sequence>
<dbReference type="EMBL" id="JAGSND010000001">
    <property type="protein sequence ID" value="MBR0596813.1"/>
    <property type="molecule type" value="Genomic_DNA"/>
</dbReference>
<evidence type="ECO:0000256" key="1">
    <source>
        <dbReference type="ARBA" id="ARBA00008791"/>
    </source>
</evidence>
<dbReference type="InterPro" id="IPR006016">
    <property type="entry name" value="UspA"/>
</dbReference>
<dbReference type="PANTHER" id="PTHR46268">
    <property type="entry name" value="STRESS RESPONSE PROTEIN NHAX"/>
    <property type="match status" value="1"/>
</dbReference>
<keyword evidence="4" id="KW-1185">Reference proteome</keyword>
<dbReference type="Pfam" id="PF00582">
    <property type="entry name" value="Usp"/>
    <property type="match status" value="1"/>
</dbReference>
<dbReference type="Proteomes" id="UP000675664">
    <property type="component" value="Unassembled WGS sequence"/>
</dbReference>
<dbReference type="Gene3D" id="3.40.50.620">
    <property type="entry name" value="HUPs"/>
    <property type="match status" value="1"/>
</dbReference>
<feature type="domain" description="UspA" evidence="2">
    <location>
        <begin position="1"/>
        <end position="140"/>
    </location>
</feature>
<evidence type="ECO:0000313" key="4">
    <source>
        <dbReference type="Proteomes" id="UP000675664"/>
    </source>
</evidence>
<dbReference type="CDD" id="cd00293">
    <property type="entry name" value="USP-like"/>
    <property type="match status" value="1"/>
</dbReference>
<organism evidence="3 4">
    <name type="scientific">Sinanaerobacter chloroacetimidivorans</name>
    <dbReference type="NCBI Taxonomy" id="2818044"/>
    <lineage>
        <taxon>Bacteria</taxon>
        <taxon>Bacillati</taxon>
        <taxon>Bacillota</taxon>
        <taxon>Clostridia</taxon>
        <taxon>Peptostreptococcales</taxon>
        <taxon>Anaerovoracaceae</taxon>
        <taxon>Sinanaerobacter</taxon>
    </lineage>
</organism>
<evidence type="ECO:0000313" key="3">
    <source>
        <dbReference type="EMBL" id="MBR0596813.1"/>
    </source>
</evidence>
<dbReference type="InterPro" id="IPR014729">
    <property type="entry name" value="Rossmann-like_a/b/a_fold"/>
</dbReference>
<gene>
    <name evidence="3" type="ORF">KCX82_02885</name>
</gene>
<accession>A0A8J8AZR8</accession>
<dbReference type="InterPro" id="IPR006015">
    <property type="entry name" value="Universal_stress_UspA"/>
</dbReference>
<protein>
    <submittedName>
        <fullName evidence="3">Universal stress protein</fullName>
    </submittedName>
</protein>
<dbReference type="AlphaFoldDB" id="A0A8J8AZR8"/>
<name>A0A8J8AZR8_9FIRM</name>